<evidence type="ECO:0000313" key="3">
    <source>
        <dbReference type="Proteomes" id="UP001336020"/>
    </source>
</evidence>
<evidence type="ECO:0000256" key="1">
    <source>
        <dbReference type="ARBA" id="ARBA00022833"/>
    </source>
</evidence>
<dbReference type="InterPro" id="IPR024078">
    <property type="entry name" value="LmbE-like_dom_sf"/>
</dbReference>
<proteinExistence type="predicted"/>
<name>A0ABU7LCU8_9NOCA</name>
<sequence>MGVLVCFHAHPDDEVFTTGGVMRLAADAGHRVVLVVATDGAAGEHPSGLLAAGESLADRRMRELERSAEALGVARLVPLGYPDSGMAGTPENTNPEAFANVDVDEAATRLAAIIEFERADSVTIYDAHGGYGHPDHIQVHNVGVRAAEATGHDAVYESAMNRDHLRRLLAANPEVTGEAQPPDLDTFGLPESELTTEVDVTGTIAAKVAAMRAHESQIGDFGPMLGMTEDQLRAAFGIEWFRRRGAAPGLQETSLRL</sequence>
<organism evidence="2 3">
    <name type="scientific">Rhodococcus artemisiae</name>
    <dbReference type="NCBI Taxonomy" id="714159"/>
    <lineage>
        <taxon>Bacteria</taxon>
        <taxon>Bacillati</taxon>
        <taxon>Actinomycetota</taxon>
        <taxon>Actinomycetes</taxon>
        <taxon>Mycobacteriales</taxon>
        <taxon>Nocardiaceae</taxon>
        <taxon>Rhodococcus</taxon>
    </lineage>
</organism>
<dbReference type="InterPro" id="IPR003737">
    <property type="entry name" value="GlcNAc_PI_deacetylase-related"/>
</dbReference>
<dbReference type="SUPFAM" id="SSF102588">
    <property type="entry name" value="LmbE-like"/>
    <property type="match status" value="1"/>
</dbReference>
<dbReference type="Gene3D" id="3.40.50.10320">
    <property type="entry name" value="LmbE-like"/>
    <property type="match status" value="1"/>
</dbReference>
<gene>
    <name evidence="2" type="ORF">Q7514_17710</name>
</gene>
<reference evidence="2 3" key="1">
    <citation type="submission" date="2023-07" db="EMBL/GenBank/DDBJ databases">
        <authorList>
            <person name="Girao M."/>
            <person name="Carvalho M.F."/>
        </authorList>
    </citation>
    <scope>NUCLEOTIDE SEQUENCE [LARGE SCALE GENOMIC DNA]</scope>
    <source>
        <strain evidence="2 3">YIM65754</strain>
    </source>
</reference>
<accession>A0ABU7LCU8</accession>
<protein>
    <submittedName>
        <fullName evidence="2">PIG-L family deacetylase</fullName>
    </submittedName>
</protein>
<keyword evidence="1" id="KW-0862">Zinc</keyword>
<comment type="caution">
    <text evidence="2">The sequence shown here is derived from an EMBL/GenBank/DDBJ whole genome shotgun (WGS) entry which is preliminary data.</text>
</comment>
<dbReference type="EMBL" id="JAUTXY010000008">
    <property type="protein sequence ID" value="MEE2059358.1"/>
    <property type="molecule type" value="Genomic_DNA"/>
</dbReference>
<dbReference type="PANTHER" id="PTHR12993:SF26">
    <property type="entry name" value="1D-MYO-INOSITOL 2-ACETAMIDO-2-DEOXY-ALPHA-D-GLUCOPYRANOSIDE DEACETYLASE"/>
    <property type="match status" value="1"/>
</dbReference>
<dbReference type="Pfam" id="PF02585">
    <property type="entry name" value="PIG-L"/>
    <property type="match status" value="1"/>
</dbReference>
<dbReference type="Proteomes" id="UP001336020">
    <property type="component" value="Unassembled WGS sequence"/>
</dbReference>
<evidence type="ECO:0000313" key="2">
    <source>
        <dbReference type="EMBL" id="MEE2059358.1"/>
    </source>
</evidence>
<dbReference type="PANTHER" id="PTHR12993">
    <property type="entry name" value="N-ACETYLGLUCOSAMINYL-PHOSPHATIDYLINOSITOL DE-N-ACETYLASE-RELATED"/>
    <property type="match status" value="1"/>
</dbReference>
<dbReference type="RefSeq" id="WP_330134749.1">
    <property type="nucleotide sequence ID" value="NZ_JAUTXY010000008.1"/>
</dbReference>
<keyword evidence="3" id="KW-1185">Reference proteome</keyword>